<keyword evidence="3" id="KW-1185">Reference proteome</keyword>
<dbReference type="PANTHER" id="PTHR11255:SF102">
    <property type="entry name" value="DIACYLGLYCEROL KINASE"/>
    <property type="match status" value="1"/>
</dbReference>
<reference evidence="2" key="2">
    <citation type="submission" date="2018-05" db="EMBL/GenBank/DDBJ databases">
        <title>OpunRS2 (Oryza punctata Reference Sequence Version 2).</title>
        <authorList>
            <person name="Zhang J."/>
            <person name="Kudrna D."/>
            <person name="Lee S."/>
            <person name="Talag J."/>
            <person name="Welchert J."/>
            <person name="Wing R.A."/>
        </authorList>
    </citation>
    <scope>NUCLEOTIDE SEQUENCE [LARGE SCALE GENOMIC DNA]</scope>
</reference>
<dbReference type="InterPro" id="IPR037607">
    <property type="entry name" value="DGK"/>
</dbReference>
<dbReference type="AlphaFoldDB" id="A0A0E0LSW0"/>
<evidence type="ECO:0000259" key="1">
    <source>
        <dbReference type="PROSITE" id="PS50146"/>
    </source>
</evidence>
<dbReference type="InterPro" id="IPR001206">
    <property type="entry name" value="Diacylglycerol_kinase_cat_dom"/>
</dbReference>
<feature type="domain" description="DAGKc" evidence="1">
    <location>
        <begin position="1"/>
        <end position="92"/>
    </location>
</feature>
<evidence type="ECO:0000313" key="3">
    <source>
        <dbReference type="Proteomes" id="UP000026962"/>
    </source>
</evidence>
<proteinExistence type="predicted"/>
<organism evidence="2">
    <name type="scientific">Oryza punctata</name>
    <name type="common">Red rice</name>
    <dbReference type="NCBI Taxonomy" id="4537"/>
    <lineage>
        <taxon>Eukaryota</taxon>
        <taxon>Viridiplantae</taxon>
        <taxon>Streptophyta</taxon>
        <taxon>Embryophyta</taxon>
        <taxon>Tracheophyta</taxon>
        <taxon>Spermatophyta</taxon>
        <taxon>Magnoliopsida</taxon>
        <taxon>Liliopsida</taxon>
        <taxon>Poales</taxon>
        <taxon>Poaceae</taxon>
        <taxon>BOP clade</taxon>
        <taxon>Oryzoideae</taxon>
        <taxon>Oryzeae</taxon>
        <taxon>Oryzinae</taxon>
        <taxon>Oryza</taxon>
    </lineage>
</organism>
<dbReference type="InterPro" id="IPR017438">
    <property type="entry name" value="ATP-NAD_kinase_N"/>
</dbReference>
<dbReference type="InterPro" id="IPR016064">
    <property type="entry name" value="NAD/diacylglycerol_kinase_sf"/>
</dbReference>
<evidence type="ECO:0000313" key="2">
    <source>
        <dbReference type="EnsemblPlants" id="OPUNC08G07290.3"/>
    </source>
</evidence>
<protein>
    <recommendedName>
        <fullName evidence="1">DAGKc domain-containing protein</fullName>
    </recommendedName>
</protein>
<dbReference type="SMART" id="SM00046">
    <property type="entry name" value="DAGKc"/>
    <property type="match status" value="1"/>
</dbReference>
<dbReference type="GO" id="GO:0016020">
    <property type="term" value="C:membrane"/>
    <property type="evidence" value="ECO:0007669"/>
    <property type="project" value="TreeGrafter"/>
</dbReference>
<dbReference type="SUPFAM" id="SSF111331">
    <property type="entry name" value="NAD kinase/diacylglycerol kinase-like"/>
    <property type="match status" value="1"/>
</dbReference>
<dbReference type="PROSITE" id="PS50146">
    <property type="entry name" value="DAGK"/>
    <property type="match status" value="1"/>
</dbReference>
<accession>A0A0E0LSW0</accession>
<dbReference type="GO" id="GO:0004143">
    <property type="term" value="F:ATP-dependent diacylglycerol kinase activity"/>
    <property type="evidence" value="ECO:0007669"/>
    <property type="project" value="InterPro"/>
</dbReference>
<name>A0A0E0LSW0_ORYPU</name>
<dbReference type="Gene3D" id="3.40.50.10330">
    <property type="entry name" value="Probable inorganic polyphosphate/atp-NAD kinase, domain 1"/>
    <property type="match status" value="1"/>
</dbReference>
<dbReference type="Pfam" id="PF00781">
    <property type="entry name" value="DAGK_cat"/>
    <property type="match status" value="1"/>
</dbReference>
<dbReference type="Gramene" id="OPUNC08G07290.3">
    <property type="protein sequence ID" value="OPUNC08G07290.3"/>
    <property type="gene ID" value="OPUNC08G07290"/>
</dbReference>
<dbReference type="PANTHER" id="PTHR11255">
    <property type="entry name" value="DIACYLGLYCEROL KINASE"/>
    <property type="match status" value="1"/>
</dbReference>
<sequence>MKNVKVFDLTVVKPSDFVEYVLACLEQLADAGDHSAKSIRHNLRVMVAGGDGTVGWVLGCLGDLYVQNREPIPPVAVIPLGTGNDLSRSFGWVWMLKWLMDFTIYGMKSHSLLMVLYLIRGLTNIIRLSIKRLDSSEWENIPVPSRQI</sequence>
<dbReference type="EnsemblPlants" id="OPUNC08G07290.3">
    <property type="protein sequence ID" value="OPUNC08G07290.3"/>
    <property type="gene ID" value="OPUNC08G07290"/>
</dbReference>
<reference evidence="2" key="1">
    <citation type="submission" date="2015-04" db="UniProtKB">
        <authorList>
            <consortium name="EnsemblPlants"/>
        </authorList>
    </citation>
    <scope>IDENTIFICATION</scope>
</reference>
<dbReference type="Proteomes" id="UP000026962">
    <property type="component" value="Chromosome 8"/>
</dbReference>
<dbReference type="GO" id="GO:0007165">
    <property type="term" value="P:signal transduction"/>
    <property type="evidence" value="ECO:0007669"/>
    <property type="project" value="InterPro"/>
</dbReference>